<organism evidence="2 3">
    <name type="scientific">Blastomyces silverae</name>
    <dbReference type="NCBI Taxonomy" id="2060906"/>
    <lineage>
        <taxon>Eukaryota</taxon>
        <taxon>Fungi</taxon>
        <taxon>Dikarya</taxon>
        <taxon>Ascomycota</taxon>
        <taxon>Pezizomycotina</taxon>
        <taxon>Eurotiomycetes</taxon>
        <taxon>Eurotiomycetidae</taxon>
        <taxon>Onygenales</taxon>
        <taxon>Ajellomycetaceae</taxon>
        <taxon>Blastomyces</taxon>
    </lineage>
</organism>
<evidence type="ECO:0000313" key="3">
    <source>
        <dbReference type="Proteomes" id="UP000053573"/>
    </source>
</evidence>
<accession>A0A0H1BTF6</accession>
<evidence type="ECO:0000313" key="2">
    <source>
        <dbReference type="EMBL" id="KLJ12416.1"/>
    </source>
</evidence>
<protein>
    <submittedName>
        <fullName evidence="2">Uncharacterized protein</fullName>
    </submittedName>
</protein>
<name>A0A0H1BTF6_9EURO</name>
<feature type="region of interest" description="Disordered" evidence="1">
    <location>
        <begin position="8"/>
        <end position="53"/>
    </location>
</feature>
<gene>
    <name evidence="2" type="ORF">EMPG_12550</name>
</gene>
<sequence length="53" mass="5925">MLMIMLMIPGRKSVGRPGQETSKLTGLATWNHRGRAEQTGQRGELSRSSRQID</sequence>
<dbReference type="AlphaFoldDB" id="A0A0H1BTF6"/>
<dbReference type="EMBL" id="LDEV01000933">
    <property type="protein sequence ID" value="KLJ12416.1"/>
    <property type="molecule type" value="Genomic_DNA"/>
</dbReference>
<proteinExistence type="predicted"/>
<comment type="caution">
    <text evidence="2">The sequence shown here is derived from an EMBL/GenBank/DDBJ whole genome shotgun (WGS) entry which is preliminary data.</text>
</comment>
<evidence type="ECO:0000256" key="1">
    <source>
        <dbReference type="SAM" id="MobiDB-lite"/>
    </source>
</evidence>
<reference evidence="3" key="1">
    <citation type="journal article" date="2015" name="PLoS Genet.">
        <title>The dynamic genome and transcriptome of the human fungal pathogen Blastomyces and close relative Emmonsia.</title>
        <authorList>
            <person name="Munoz J.F."/>
            <person name="Gauthier G.M."/>
            <person name="Desjardins C.A."/>
            <person name="Gallo J.E."/>
            <person name="Holder J."/>
            <person name="Sullivan T.D."/>
            <person name="Marty A.J."/>
            <person name="Carmen J.C."/>
            <person name="Chen Z."/>
            <person name="Ding L."/>
            <person name="Gujja S."/>
            <person name="Magrini V."/>
            <person name="Misas E."/>
            <person name="Mitreva M."/>
            <person name="Priest M."/>
            <person name="Saif S."/>
            <person name="Whiston E.A."/>
            <person name="Young S."/>
            <person name="Zeng Q."/>
            <person name="Goldman W.E."/>
            <person name="Mardis E.R."/>
            <person name="Taylor J.W."/>
            <person name="McEwen J.G."/>
            <person name="Clay O.K."/>
            <person name="Klein B.S."/>
            <person name="Cuomo C.A."/>
        </authorList>
    </citation>
    <scope>NUCLEOTIDE SEQUENCE [LARGE SCALE GENOMIC DNA]</scope>
    <source>
        <strain evidence="3">UAMH 139</strain>
    </source>
</reference>
<dbReference type="Proteomes" id="UP000053573">
    <property type="component" value="Unassembled WGS sequence"/>
</dbReference>
<feature type="compositionally biased region" description="Basic and acidic residues" evidence="1">
    <location>
        <begin position="44"/>
        <end position="53"/>
    </location>
</feature>
<keyword evidence="3" id="KW-1185">Reference proteome</keyword>